<protein>
    <submittedName>
        <fullName evidence="1">Uncharacterized protein</fullName>
    </submittedName>
</protein>
<dbReference type="EMBL" id="FMXM01000032">
    <property type="protein sequence ID" value="SDA98519.1"/>
    <property type="molecule type" value="Genomic_DNA"/>
</dbReference>
<evidence type="ECO:0000313" key="1">
    <source>
        <dbReference type="EMBL" id="SDA98519.1"/>
    </source>
</evidence>
<sequence length="67" mass="7444">MSDGQTVGGKRGRGIRAQVPDAALPKHELAFIMKLGLLDREQALALVKKHQGDREKIFADLTARKKY</sequence>
<gene>
    <name evidence="1" type="ORF">SAMN02927914_06230</name>
</gene>
<organism evidence="1 2">
    <name type="scientific">Mesorhizobium qingshengii</name>
    <dbReference type="NCBI Taxonomy" id="1165689"/>
    <lineage>
        <taxon>Bacteria</taxon>
        <taxon>Pseudomonadati</taxon>
        <taxon>Pseudomonadota</taxon>
        <taxon>Alphaproteobacteria</taxon>
        <taxon>Hyphomicrobiales</taxon>
        <taxon>Phyllobacteriaceae</taxon>
        <taxon>Mesorhizobium</taxon>
    </lineage>
</organism>
<evidence type="ECO:0000313" key="2">
    <source>
        <dbReference type="Proteomes" id="UP000198588"/>
    </source>
</evidence>
<dbReference type="RefSeq" id="WP_091586073.1">
    <property type="nucleotide sequence ID" value="NZ_FMXM01000032.1"/>
</dbReference>
<name>A0A1G5ZUP8_9HYPH</name>
<proteinExistence type="predicted"/>
<dbReference type="Proteomes" id="UP000198588">
    <property type="component" value="Unassembled WGS sequence"/>
</dbReference>
<reference evidence="1 2" key="1">
    <citation type="submission" date="2016-10" db="EMBL/GenBank/DDBJ databases">
        <authorList>
            <person name="de Groot N.N."/>
        </authorList>
    </citation>
    <scope>NUCLEOTIDE SEQUENCE [LARGE SCALE GENOMIC DNA]</scope>
    <source>
        <strain evidence="1 2">CGMCC 1.12097</strain>
    </source>
</reference>
<dbReference type="AlphaFoldDB" id="A0A1G5ZUP8"/>
<dbReference type="OrthoDB" id="8085463at2"/>
<accession>A0A1G5ZUP8</accession>